<keyword evidence="2" id="KW-1185">Reference proteome</keyword>
<feature type="non-terminal residue" evidence="1">
    <location>
        <position position="103"/>
    </location>
</feature>
<dbReference type="EMBL" id="OW152827">
    <property type="protein sequence ID" value="CAH2044108.1"/>
    <property type="molecule type" value="Genomic_DNA"/>
</dbReference>
<sequence length="103" mass="10915">MIRITGAPAGRILWPRRGGGAAAREDRPPPHLNICSNSRAISTSTCAHPFGDADTKSCSGGFLPVRFPSFGERQTQKGRDSPPAVRTGFVADFYARGIGRGCA</sequence>
<reference evidence="1" key="1">
    <citation type="submission" date="2022-03" db="EMBL/GenBank/DDBJ databases">
        <authorList>
            <person name="Martin H S."/>
        </authorList>
    </citation>
    <scope>NUCLEOTIDE SEQUENCE</scope>
</reference>
<proteinExistence type="predicted"/>
<organism evidence="1 2">
    <name type="scientific">Iphiclides podalirius</name>
    <name type="common">scarce swallowtail</name>
    <dbReference type="NCBI Taxonomy" id="110791"/>
    <lineage>
        <taxon>Eukaryota</taxon>
        <taxon>Metazoa</taxon>
        <taxon>Ecdysozoa</taxon>
        <taxon>Arthropoda</taxon>
        <taxon>Hexapoda</taxon>
        <taxon>Insecta</taxon>
        <taxon>Pterygota</taxon>
        <taxon>Neoptera</taxon>
        <taxon>Endopterygota</taxon>
        <taxon>Lepidoptera</taxon>
        <taxon>Glossata</taxon>
        <taxon>Ditrysia</taxon>
        <taxon>Papilionoidea</taxon>
        <taxon>Papilionidae</taxon>
        <taxon>Papilioninae</taxon>
        <taxon>Iphiclides</taxon>
    </lineage>
</organism>
<accession>A0ABN8HZ40</accession>
<evidence type="ECO:0000313" key="2">
    <source>
        <dbReference type="Proteomes" id="UP000837857"/>
    </source>
</evidence>
<protein>
    <submittedName>
        <fullName evidence="1">Uncharacterized protein</fullName>
    </submittedName>
</protein>
<gene>
    <name evidence="1" type="ORF">IPOD504_LOCUS4585</name>
</gene>
<evidence type="ECO:0000313" key="1">
    <source>
        <dbReference type="EMBL" id="CAH2044108.1"/>
    </source>
</evidence>
<dbReference type="Proteomes" id="UP000837857">
    <property type="component" value="Chromosome 15"/>
</dbReference>
<name>A0ABN8HZ40_9NEOP</name>